<reference evidence="1" key="1">
    <citation type="journal article" date="2021" name="Microb. Physiol.">
        <title>Proteogenomic Insights into the Physiology of Marine, Sulfate-Reducing, Filamentous Desulfonema limicola and Desulfonema magnum.</title>
        <authorList>
            <person name="Schnaars V."/>
            <person name="Wohlbrand L."/>
            <person name="Scheve S."/>
            <person name="Hinrichs C."/>
            <person name="Reinhardt R."/>
            <person name="Rabus R."/>
        </authorList>
    </citation>
    <scope>NUCLEOTIDE SEQUENCE</scope>
    <source>
        <strain evidence="1">4be13</strain>
    </source>
</reference>
<evidence type="ECO:0000313" key="2">
    <source>
        <dbReference type="Proteomes" id="UP000663722"/>
    </source>
</evidence>
<dbReference type="KEGG" id="dmm:dnm_096030"/>
<dbReference type="Proteomes" id="UP000663722">
    <property type="component" value="Chromosome"/>
</dbReference>
<evidence type="ECO:0000313" key="1">
    <source>
        <dbReference type="EMBL" id="QTA93502.1"/>
    </source>
</evidence>
<dbReference type="AlphaFoldDB" id="A0A975BY54"/>
<accession>A0A975BY54</accession>
<protein>
    <submittedName>
        <fullName evidence="1">Uncharacterized protein</fullName>
    </submittedName>
</protein>
<proteinExistence type="predicted"/>
<sequence length="37" mass="4443">MYYFYPLSNKLNAEKRSTRSLEISKDDLQLILKAHKK</sequence>
<gene>
    <name evidence="1" type="ORF">dnm_096030</name>
</gene>
<name>A0A975BY54_9BACT</name>
<dbReference type="EMBL" id="CP061800">
    <property type="protein sequence ID" value="QTA93502.1"/>
    <property type="molecule type" value="Genomic_DNA"/>
</dbReference>
<organism evidence="1 2">
    <name type="scientific">Desulfonema magnum</name>
    <dbReference type="NCBI Taxonomy" id="45655"/>
    <lineage>
        <taxon>Bacteria</taxon>
        <taxon>Pseudomonadati</taxon>
        <taxon>Thermodesulfobacteriota</taxon>
        <taxon>Desulfobacteria</taxon>
        <taxon>Desulfobacterales</taxon>
        <taxon>Desulfococcaceae</taxon>
        <taxon>Desulfonema</taxon>
    </lineage>
</organism>
<keyword evidence="2" id="KW-1185">Reference proteome</keyword>